<gene>
    <name evidence="3" type="ORF">ACFP1Z_22120</name>
</gene>
<organism evidence="3 4">
    <name type="scientific">Streptomyces gamaensis</name>
    <dbReference type="NCBI Taxonomy" id="1763542"/>
    <lineage>
        <taxon>Bacteria</taxon>
        <taxon>Bacillati</taxon>
        <taxon>Actinomycetota</taxon>
        <taxon>Actinomycetes</taxon>
        <taxon>Kitasatosporales</taxon>
        <taxon>Streptomycetaceae</taxon>
        <taxon>Streptomyces</taxon>
    </lineage>
</organism>
<sequence length="328" mass="34531">MTIALGVALLAVLAPSVWLLRLRWRPRGSSAALAADGPDLLEVAYLLGGAGRVVDTVITRMHTDGRITVADGKVTVTDPATEHSLERALLKRCDGSWKRSLRQVRRELRGDPALEALHRSLVERKLLMTSRTERLWPRVLVVQTAGLAVAAVIALASSSPWSFAVFPVIVAGVVVRVVCRRRHKGRIPCTEHGRRIARKLRYDPPWSMSDPEFHHEGAAGVVAVRGTGSLHDAKLREEFEKARESGTSKHRKRRATSSGNRSSSGSSSSTSAVVVGASCDAGCGCGVDSGGSFGDSGGSSGSSGSSCSSSSCSSSSCSSSSCSSSSCS</sequence>
<feature type="region of interest" description="Disordered" evidence="1">
    <location>
        <begin position="240"/>
        <end position="269"/>
    </location>
</feature>
<feature type="compositionally biased region" description="Low complexity" evidence="1">
    <location>
        <begin position="256"/>
        <end position="269"/>
    </location>
</feature>
<proteinExistence type="predicted"/>
<keyword evidence="4" id="KW-1185">Reference proteome</keyword>
<evidence type="ECO:0000313" key="4">
    <source>
        <dbReference type="Proteomes" id="UP001596083"/>
    </source>
</evidence>
<dbReference type="Proteomes" id="UP001596083">
    <property type="component" value="Unassembled WGS sequence"/>
</dbReference>
<accession>A0ABW0Z408</accession>
<keyword evidence="2" id="KW-0812">Transmembrane</keyword>
<keyword evidence="2" id="KW-0472">Membrane</keyword>
<dbReference type="RefSeq" id="WP_390318635.1">
    <property type="nucleotide sequence ID" value="NZ_JBHSPB010000014.1"/>
</dbReference>
<evidence type="ECO:0000256" key="1">
    <source>
        <dbReference type="SAM" id="MobiDB-lite"/>
    </source>
</evidence>
<dbReference type="EMBL" id="JBHSPB010000014">
    <property type="protein sequence ID" value="MFC5722867.1"/>
    <property type="molecule type" value="Genomic_DNA"/>
</dbReference>
<name>A0ABW0Z408_9ACTN</name>
<feature type="transmembrane region" description="Helical" evidence="2">
    <location>
        <begin position="135"/>
        <end position="155"/>
    </location>
</feature>
<keyword evidence="2" id="KW-1133">Transmembrane helix</keyword>
<evidence type="ECO:0000313" key="3">
    <source>
        <dbReference type="EMBL" id="MFC5722867.1"/>
    </source>
</evidence>
<dbReference type="NCBIfam" id="TIGR04222">
    <property type="entry name" value="near_uncomplex"/>
    <property type="match status" value="1"/>
</dbReference>
<dbReference type="InterPro" id="IPR026467">
    <property type="entry name" value="Ser/Gly_Cys_C_dom"/>
</dbReference>
<comment type="caution">
    <text evidence="3">The sequence shown here is derived from an EMBL/GenBank/DDBJ whole genome shotgun (WGS) entry which is preliminary data.</text>
</comment>
<reference evidence="4" key="1">
    <citation type="journal article" date="2019" name="Int. J. Syst. Evol. Microbiol.">
        <title>The Global Catalogue of Microorganisms (GCM) 10K type strain sequencing project: providing services to taxonomists for standard genome sequencing and annotation.</title>
        <authorList>
            <consortium name="The Broad Institute Genomics Platform"/>
            <consortium name="The Broad Institute Genome Sequencing Center for Infectious Disease"/>
            <person name="Wu L."/>
            <person name="Ma J."/>
        </authorList>
    </citation>
    <scope>NUCLEOTIDE SEQUENCE [LARGE SCALE GENOMIC DNA]</scope>
    <source>
        <strain evidence="4">CGMCC 4.7304</strain>
    </source>
</reference>
<evidence type="ECO:0000256" key="2">
    <source>
        <dbReference type="SAM" id="Phobius"/>
    </source>
</evidence>
<feature type="region of interest" description="Disordered" evidence="1">
    <location>
        <begin position="294"/>
        <end position="328"/>
    </location>
</feature>
<protein>
    <submittedName>
        <fullName evidence="3">TIGR04222 domain-containing membrane protein</fullName>
    </submittedName>
</protein>
<feature type="compositionally biased region" description="Low complexity" evidence="1">
    <location>
        <begin position="302"/>
        <end position="328"/>
    </location>
</feature>
<feature type="transmembrane region" description="Helical" evidence="2">
    <location>
        <begin position="161"/>
        <end position="179"/>
    </location>
</feature>